<proteinExistence type="predicted"/>
<sequence length="66" mass="7401">MNFLSSKVTVTLLTVKYISAKINPIIRKSEIIHLKYGISIRGGIVKMINKGHIIKRIALNNILLSL</sequence>
<protein>
    <submittedName>
        <fullName evidence="1">Uncharacterized protein</fullName>
    </submittedName>
</protein>
<keyword evidence="2" id="KW-1185">Reference proteome</keyword>
<evidence type="ECO:0000313" key="2">
    <source>
        <dbReference type="Proteomes" id="UP000038055"/>
    </source>
</evidence>
<dbReference type="Proteomes" id="UP000038055">
    <property type="component" value="Unassembled WGS sequence"/>
</dbReference>
<accession>A0A0B7H7W5</accession>
<reference evidence="2" key="1">
    <citation type="submission" date="2015-01" db="EMBL/GenBank/DDBJ databases">
        <authorList>
            <person name="MANFREDI Pablo"/>
        </authorList>
    </citation>
    <scope>NUCLEOTIDE SEQUENCE [LARGE SCALE GENOMIC DNA]</scope>
    <source>
        <strain evidence="2">Ccyn2B</strain>
    </source>
</reference>
<gene>
    <name evidence="1" type="ORF">CCYN2B_170095</name>
</gene>
<name>A0A0B7H7W5_9FLAO</name>
<organism evidence="1 2">
    <name type="scientific">Capnocytophaga cynodegmi</name>
    <dbReference type="NCBI Taxonomy" id="28189"/>
    <lineage>
        <taxon>Bacteria</taxon>
        <taxon>Pseudomonadati</taxon>
        <taxon>Bacteroidota</taxon>
        <taxon>Flavobacteriia</taxon>
        <taxon>Flavobacteriales</taxon>
        <taxon>Flavobacteriaceae</taxon>
        <taxon>Capnocytophaga</taxon>
    </lineage>
</organism>
<dbReference type="EMBL" id="CDOD01000009">
    <property type="protein sequence ID" value="CEN33698.1"/>
    <property type="molecule type" value="Genomic_DNA"/>
</dbReference>
<dbReference type="AlphaFoldDB" id="A0A0B7H7W5"/>
<evidence type="ECO:0000313" key="1">
    <source>
        <dbReference type="EMBL" id="CEN33698.1"/>
    </source>
</evidence>